<reference evidence="7" key="1">
    <citation type="submission" date="2020-08" db="EMBL/GenBank/DDBJ databases">
        <title>Genome public.</title>
        <authorList>
            <person name="Liu C."/>
            <person name="Sun Q."/>
        </authorList>
    </citation>
    <scope>NUCLEOTIDE SEQUENCE</scope>
    <source>
        <strain evidence="7">NSJ-28</strain>
    </source>
</reference>
<name>A0A923LS68_9FIRM</name>
<protein>
    <submittedName>
        <fullName evidence="7">N-acyl homoserine lactonase family protein</fullName>
    </submittedName>
</protein>
<evidence type="ECO:0000256" key="3">
    <source>
        <dbReference type="ARBA" id="ARBA00022723"/>
    </source>
</evidence>
<comment type="cofactor">
    <cofactor evidence="1">
        <name>Zn(2+)</name>
        <dbReference type="ChEBI" id="CHEBI:29105"/>
    </cofactor>
</comment>
<proteinExistence type="inferred from homology"/>
<dbReference type="Gene3D" id="3.60.15.10">
    <property type="entry name" value="Ribonuclease Z/Hydroxyacylglutathione hydrolase-like"/>
    <property type="match status" value="1"/>
</dbReference>
<dbReference type="Proteomes" id="UP000606499">
    <property type="component" value="Unassembled WGS sequence"/>
</dbReference>
<dbReference type="InterPro" id="IPR001279">
    <property type="entry name" value="Metallo-B-lactamas"/>
</dbReference>
<keyword evidence="4" id="KW-0378">Hydrolase</keyword>
<dbReference type="RefSeq" id="WP_054326617.1">
    <property type="nucleotide sequence ID" value="NZ_JACOPL010000002.1"/>
</dbReference>
<dbReference type="CDD" id="cd07729">
    <property type="entry name" value="AHL_lactonase_MBL-fold"/>
    <property type="match status" value="1"/>
</dbReference>
<evidence type="ECO:0000256" key="2">
    <source>
        <dbReference type="ARBA" id="ARBA00007749"/>
    </source>
</evidence>
<organism evidence="7 8">
    <name type="scientific">Agathobaculum faecis</name>
    <dbReference type="NCBI Taxonomy" id="2763013"/>
    <lineage>
        <taxon>Bacteria</taxon>
        <taxon>Bacillati</taxon>
        <taxon>Bacillota</taxon>
        <taxon>Clostridia</taxon>
        <taxon>Eubacteriales</taxon>
        <taxon>Butyricicoccaceae</taxon>
        <taxon>Agathobaculum</taxon>
    </lineage>
</organism>
<keyword evidence="8" id="KW-1185">Reference proteome</keyword>
<feature type="domain" description="Metallo-beta-lactamase" evidence="6">
    <location>
        <begin position="28"/>
        <end position="242"/>
    </location>
</feature>
<dbReference type="SUPFAM" id="SSF56281">
    <property type="entry name" value="Metallo-hydrolase/oxidoreductase"/>
    <property type="match status" value="1"/>
</dbReference>
<accession>A0A923LS68</accession>
<dbReference type="InterPro" id="IPR036866">
    <property type="entry name" value="RibonucZ/Hydroxyglut_hydro"/>
</dbReference>
<dbReference type="GO" id="GO:0046872">
    <property type="term" value="F:metal ion binding"/>
    <property type="evidence" value="ECO:0007669"/>
    <property type="project" value="UniProtKB-KW"/>
</dbReference>
<comment type="similarity">
    <text evidence="2">Belongs to the metallo-beta-lactamase superfamily.</text>
</comment>
<sequence length="259" mass="28968">MKMYVLDNGVIRIISDNKVTGGGTADIPIHSFLFDTPEGYVLFDTGCDPDGMSGAWPAHMQVNPYIAGENGYVQERLAQLGLACDDIRYVVVSHLHIDHAGGLKFFPNAEVIVSRTELCKTLRDYVRRDFSGFHMQSDIESWLKAEIRWRPVPEDIEEFTLLPGLRILNFGPGHSYGMLGILAELDSGAKYLLAADTIYTKEHIGPPVQIAGIAYDAKGYVKTVERIVQRSQDEGADILFGHDMEQFRTLTKSMEGYYD</sequence>
<evidence type="ECO:0000313" key="8">
    <source>
        <dbReference type="Proteomes" id="UP000606499"/>
    </source>
</evidence>
<evidence type="ECO:0000256" key="4">
    <source>
        <dbReference type="ARBA" id="ARBA00022801"/>
    </source>
</evidence>
<dbReference type="Pfam" id="PF00753">
    <property type="entry name" value="Lactamase_B"/>
    <property type="match status" value="1"/>
</dbReference>
<gene>
    <name evidence="7" type="ORF">H8S45_02130</name>
</gene>
<evidence type="ECO:0000256" key="5">
    <source>
        <dbReference type="ARBA" id="ARBA00022833"/>
    </source>
</evidence>
<evidence type="ECO:0000259" key="6">
    <source>
        <dbReference type="SMART" id="SM00849"/>
    </source>
</evidence>
<dbReference type="PANTHER" id="PTHR42978">
    <property type="entry name" value="QUORUM-QUENCHING LACTONASE YTNP-RELATED-RELATED"/>
    <property type="match status" value="1"/>
</dbReference>
<dbReference type="SMART" id="SM00849">
    <property type="entry name" value="Lactamase_B"/>
    <property type="match status" value="1"/>
</dbReference>
<dbReference type="GO" id="GO:0016787">
    <property type="term" value="F:hydrolase activity"/>
    <property type="evidence" value="ECO:0007669"/>
    <property type="project" value="UniProtKB-KW"/>
</dbReference>
<keyword evidence="3" id="KW-0479">Metal-binding</keyword>
<dbReference type="AlphaFoldDB" id="A0A923LS68"/>
<evidence type="ECO:0000313" key="7">
    <source>
        <dbReference type="EMBL" id="MBC5724268.1"/>
    </source>
</evidence>
<comment type="caution">
    <text evidence="7">The sequence shown here is derived from an EMBL/GenBank/DDBJ whole genome shotgun (WGS) entry which is preliminary data.</text>
</comment>
<dbReference type="PANTHER" id="PTHR42978:SF2">
    <property type="entry name" value="102 KBASES UNSTABLE REGION: FROM 1 TO 119443"/>
    <property type="match status" value="1"/>
</dbReference>
<dbReference type="EMBL" id="JACOPL010000002">
    <property type="protein sequence ID" value="MBC5724268.1"/>
    <property type="molecule type" value="Genomic_DNA"/>
</dbReference>
<dbReference type="InterPro" id="IPR051013">
    <property type="entry name" value="MBL_superfamily_lactonases"/>
</dbReference>
<keyword evidence="5" id="KW-0862">Zinc</keyword>
<evidence type="ECO:0000256" key="1">
    <source>
        <dbReference type="ARBA" id="ARBA00001947"/>
    </source>
</evidence>